<dbReference type="GO" id="GO:0009007">
    <property type="term" value="F:site-specific DNA-methyltransferase (adenine-specific) activity"/>
    <property type="evidence" value="ECO:0007669"/>
    <property type="project" value="UniProtKB-EC"/>
</dbReference>
<keyword evidence="3" id="KW-1185">Reference proteome</keyword>
<evidence type="ECO:0000259" key="1">
    <source>
        <dbReference type="Pfam" id="PF02384"/>
    </source>
</evidence>
<dbReference type="AlphaFoldDB" id="E7S7S4"/>
<dbReference type="InterPro" id="IPR029063">
    <property type="entry name" value="SAM-dependent_MTases_sf"/>
</dbReference>
<gene>
    <name evidence="2" type="ORF">HMPREF9421_0191</name>
</gene>
<sequence>MEESMNFEKIEKAYGYLLENTQTIQNDLQTNFYDALVEQNAIYLDGQTELTLVKENNQRLKDLNLNKEEWRRSFQYLLMKAAQTEPLQANHQFTPDGIGFLLVFLVDQLASSDQVDVLEMGSGTGNLAQTLMNNCQRSLDYLGLEIDDLLIDLAASMAEVMKADVNFAQGDAIRPQVLKESDVIISDLPVGYYPDDAIASRYQVASPQGHTYAHHLLIEQSLKYLKPGGIAIFLAPNDLLTSEQSPLLKKWMQDHAQVLAMVTLPENLFRSANLAKTIFVLRKQEEAEVQPFVYPLTDLQDQEDVMKFRESFQNWNKESEI</sequence>
<dbReference type="InterPro" id="IPR003356">
    <property type="entry name" value="DNA_methylase_A-5"/>
</dbReference>
<dbReference type="Gene3D" id="1.10.150.470">
    <property type="match status" value="1"/>
</dbReference>
<dbReference type="HOGENOM" id="CLU_073534_0_0_9"/>
<proteinExistence type="predicted"/>
<dbReference type="EC" id="2.1.1.72" evidence="2"/>
<dbReference type="eggNOG" id="COG0827">
    <property type="taxonomic scope" value="Bacteria"/>
</dbReference>
<reference evidence="2 3" key="1">
    <citation type="submission" date="2010-12" db="EMBL/GenBank/DDBJ databases">
        <authorList>
            <person name="Muzny D."/>
            <person name="Qin X."/>
            <person name="Deng J."/>
            <person name="Jiang H."/>
            <person name="Liu Y."/>
            <person name="Qu J."/>
            <person name="Song X.-Z."/>
            <person name="Zhang L."/>
            <person name="Thornton R."/>
            <person name="Coyle M."/>
            <person name="Francisco L."/>
            <person name="Jackson L."/>
            <person name="Javaid M."/>
            <person name="Korchina V."/>
            <person name="Kovar C."/>
            <person name="Mata R."/>
            <person name="Mathew T."/>
            <person name="Ngo R."/>
            <person name="Nguyen L."/>
            <person name="Nguyen N."/>
            <person name="Okwuonu G."/>
            <person name="Ongeri F."/>
            <person name="Pham C."/>
            <person name="Simmons D."/>
            <person name="Wilczek-Boney K."/>
            <person name="Hale W."/>
            <person name="Jakkamsetti A."/>
            <person name="Pham P."/>
            <person name="Ruth R."/>
            <person name="San Lucas F."/>
            <person name="Warren J."/>
            <person name="Zhang J."/>
            <person name="Zhao Z."/>
            <person name="Zhou C."/>
            <person name="Zhu D."/>
            <person name="Lee S."/>
            <person name="Bess C."/>
            <person name="Blankenburg K."/>
            <person name="Forbes L."/>
            <person name="Fu Q."/>
            <person name="Gubbala S."/>
            <person name="Hirani K."/>
            <person name="Jayaseelan J.C."/>
            <person name="Lara F."/>
            <person name="Munidasa M."/>
            <person name="Palculict T."/>
            <person name="Patil S."/>
            <person name="Pu L.-L."/>
            <person name="Saada N."/>
            <person name="Tang L."/>
            <person name="Weissenberger G."/>
            <person name="Zhu Y."/>
            <person name="Hemphill L."/>
            <person name="Shang Y."/>
            <person name="Youmans B."/>
            <person name="Ayvaz T."/>
            <person name="Ross M."/>
            <person name="Santibanez J."/>
            <person name="Aqrawi P."/>
            <person name="Gross S."/>
            <person name="Joshi V."/>
            <person name="Fowler G."/>
            <person name="Nazareth L."/>
            <person name="Reid J."/>
            <person name="Worley K."/>
            <person name="Petrosino J."/>
            <person name="Highlander S."/>
            <person name="Gibbs R."/>
        </authorList>
    </citation>
    <scope>NUCLEOTIDE SEQUENCE [LARGE SCALE GENOMIC DNA]</scope>
    <source>
        <strain evidence="2 3">ATCC 700641</strain>
    </source>
</reference>
<organism evidence="2 3">
    <name type="scientific">Streptococcus australis ATCC 700641</name>
    <dbReference type="NCBI Taxonomy" id="888833"/>
    <lineage>
        <taxon>Bacteria</taxon>
        <taxon>Bacillati</taxon>
        <taxon>Bacillota</taxon>
        <taxon>Bacilli</taxon>
        <taxon>Lactobacillales</taxon>
        <taxon>Streptococcaceae</taxon>
        <taxon>Streptococcus</taxon>
    </lineage>
</organism>
<dbReference type="Gene3D" id="3.40.50.150">
    <property type="entry name" value="Vaccinia Virus protein VP39"/>
    <property type="match status" value="1"/>
</dbReference>
<dbReference type="PANTHER" id="PTHR41313:SF1">
    <property type="entry name" value="DNA METHYLASE ADENINE-SPECIFIC DOMAIN-CONTAINING PROTEIN"/>
    <property type="match status" value="1"/>
</dbReference>
<dbReference type="GO" id="GO:0008170">
    <property type="term" value="F:N-methyltransferase activity"/>
    <property type="evidence" value="ECO:0007669"/>
    <property type="project" value="InterPro"/>
</dbReference>
<comment type="caution">
    <text evidence="2">The sequence shown here is derived from an EMBL/GenBank/DDBJ whole genome shotgun (WGS) entry which is preliminary data.</text>
</comment>
<accession>E7S7S4</accession>
<evidence type="ECO:0000313" key="3">
    <source>
        <dbReference type="Proteomes" id="UP000002814"/>
    </source>
</evidence>
<dbReference type="PANTHER" id="PTHR41313">
    <property type="entry name" value="ADENINE-SPECIFIC METHYLTRANSFERASE"/>
    <property type="match status" value="1"/>
</dbReference>
<name>E7S7S4_9STRE</name>
<dbReference type="GO" id="GO:0003677">
    <property type="term" value="F:DNA binding"/>
    <property type="evidence" value="ECO:0007669"/>
    <property type="project" value="InterPro"/>
</dbReference>
<dbReference type="PIRSF" id="PIRSF026567">
    <property type="entry name" value="Adenine_mtase_bact_prd"/>
    <property type="match status" value="1"/>
</dbReference>
<dbReference type="InterPro" id="IPR016843">
    <property type="entry name" value="S-AdoMet-dep_Ade-MeTrfase_prd"/>
</dbReference>
<dbReference type="Proteomes" id="UP000002814">
    <property type="component" value="Unassembled WGS sequence"/>
</dbReference>
<dbReference type="CDD" id="cd02440">
    <property type="entry name" value="AdoMet_MTases"/>
    <property type="match status" value="1"/>
</dbReference>
<dbReference type="GO" id="GO:0032259">
    <property type="term" value="P:methylation"/>
    <property type="evidence" value="ECO:0007669"/>
    <property type="project" value="UniProtKB-KW"/>
</dbReference>
<dbReference type="EMBL" id="AEQR01000002">
    <property type="protein sequence ID" value="EFW00362.1"/>
    <property type="molecule type" value="Genomic_DNA"/>
</dbReference>
<protein>
    <submittedName>
        <fullName evidence="2">N-6 DNA Methylase</fullName>
        <ecNumber evidence="2">2.1.1.72</ecNumber>
    </submittedName>
</protein>
<feature type="domain" description="DNA methylase adenine-specific" evidence="1">
    <location>
        <begin position="74"/>
        <end position="303"/>
    </location>
</feature>
<keyword evidence="2" id="KW-0489">Methyltransferase</keyword>
<dbReference type="InterPro" id="IPR052933">
    <property type="entry name" value="DNA_Protect_Modify"/>
</dbReference>
<keyword evidence="2" id="KW-0808">Transferase</keyword>
<dbReference type="Pfam" id="PF02384">
    <property type="entry name" value="N6_Mtase"/>
    <property type="match status" value="1"/>
</dbReference>
<dbReference type="SUPFAM" id="SSF53335">
    <property type="entry name" value="S-adenosyl-L-methionine-dependent methyltransferases"/>
    <property type="match status" value="1"/>
</dbReference>
<evidence type="ECO:0000313" key="2">
    <source>
        <dbReference type="EMBL" id="EFW00362.1"/>
    </source>
</evidence>